<sequence length="45" mass="5036">MLEEKSKVKAPPKCSQPIGDNAGKAEIAESRRGRLRVRFNVKAIR</sequence>
<dbReference type="Proteomes" id="UP000006643">
    <property type="component" value="Unassembled WGS sequence"/>
</dbReference>
<name>D0N9C1_PHYIT</name>
<evidence type="ECO:0000313" key="2">
    <source>
        <dbReference type="EMBL" id="EEY54409.1"/>
    </source>
</evidence>
<evidence type="ECO:0000256" key="1">
    <source>
        <dbReference type="SAM" id="MobiDB-lite"/>
    </source>
</evidence>
<dbReference type="RefSeq" id="XP_002904231.1">
    <property type="nucleotide sequence ID" value="XM_002904185.1"/>
</dbReference>
<protein>
    <submittedName>
        <fullName evidence="2">Uncharacterized protein</fullName>
    </submittedName>
</protein>
<dbReference type="GeneID" id="9472659"/>
<feature type="region of interest" description="Disordered" evidence="1">
    <location>
        <begin position="1"/>
        <end position="27"/>
    </location>
</feature>
<keyword evidence="3" id="KW-1185">Reference proteome</keyword>
<accession>D0N9C1</accession>
<evidence type="ECO:0000313" key="3">
    <source>
        <dbReference type="Proteomes" id="UP000006643"/>
    </source>
</evidence>
<dbReference type="AlphaFoldDB" id="D0N9C1"/>
<dbReference type="EMBL" id="DS028129">
    <property type="protein sequence ID" value="EEY54409.1"/>
    <property type="molecule type" value="Genomic_DNA"/>
</dbReference>
<reference evidence="3" key="1">
    <citation type="journal article" date="2009" name="Nature">
        <title>Genome sequence and analysis of the Irish potato famine pathogen Phytophthora infestans.</title>
        <authorList>
            <consortium name="The Broad Institute Genome Sequencing Platform"/>
            <person name="Haas B.J."/>
            <person name="Kamoun S."/>
            <person name="Zody M.C."/>
            <person name="Jiang R.H."/>
            <person name="Handsaker R.E."/>
            <person name="Cano L.M."/>
            <person name="Grabherr M."/>
            <person name="Kodira C.D."/>
            <person name="Raffaele S."/>
            <person name="Torto-Alalibo T."/>
            <person name="Bozkurt T.O."/>
            <person name="Ah-Fong A.M."/>
            <person name="Alvarado L."/>
            <person name="Anderson V.L."/>
            <person name="Armstrong M.R."/>
            <person name="Avrova A."/>
            <person name="Baxter L."/>
            <person name="Beynon J."/>
            <person name="Boevink P.C."/>
            <person name="Bollmann S.R."/>
            <person name="Bos J.I."/>
            <person name="Bulone V."/>
            <person name="Cai G."/>
            <person name="Cakir C."/>
            <person name="Carrington J.C."/>
            <person name="Chawner M."/>
            <person name="Conti L."/>
            <person name="Costanzo S."/>
            <person name="Ewan R."/>
            <person name="Fahlgren N."/>
            <person name="Fischbach M.A."/>
            <person name="Fugelstad J."/>
            <person name="Gilroy E.M."/>
            <person name="Gnerre S."/>
            <person name="Green P.J."/>
            <person name="Grenville-Briggs L.J."/>
            <person name="Griffith J."/>
            <person name="Grunwald N.J."/>
            <person name="Horn K."/>
            <person name="Horner N.R."/>
            <person name="Hu C.H."/>
            <person name="Huitema E."/>
            <person name="Jeong D.H."/>
            <person name="Jones A.M."/>
            <person name="Jones J.D."/>
            <person name="Jones R.W."/>
            <person name="Karlsson E.K."/>
            <person name="Kunjeti S.G."/>
            <person name="Lamour K."/>
            <person name="Liu Z."/>
            <person name="Ma L."/>
            <person name="Maclean D."/>
            <person name="Chibucos M.C."/>
            <person name="McDonald H."/>
            <person name="McWalters J."/>
            <person name="Meijer H.J."/>
            <person name="Morgan W."/>
            <person name="Morris P.F."/>
            <person name="Munro C.A."/>
            <person name="O'Neill K."/>
            <person name="Ospina-Giraldo M."/>
            <person name="Pinzon A."/>
            <person name="Pritchard L."/>
            <person name="Ramsahoye B."/>
            <person name="Ren Q."/>
            <person name="Restrepo S."/>
            <person name="Roy S."/>
            <person name="Sadanandom A."/>
            <person name="Savidor A."/>
            <person name="Schornack S."/>
            <person name="Schwartz D.C."/>
            <person name="Schumann U.D."/>
            <person name="Schwessinger B."/>
            <person name="Seyer L."/>
            <person name="Sharpe T."/>
            <person name="Silvar C."/>
            <person name="Song J."/>
            <person name="Studholme D.J."/>
            <person name="Sykes S."/>
            <person name="Thines M."/>
            <person name="van de Vondervoort P.J."/>
            <person name="Phuntumart V."/>
            <person name="Wawra S."/>
            <person name="Weide R."/>
            <person name="Win J."/>
            <person name="Young C."/>
            <person name="Zhou S."/>
            <person name="Fry W."/>
            <person name="Meyers B.C."/>
            <person name="van West P."/>
            <person name="Ristaino J."/>
            <person name="Govers F."/>
            <person name="Birch P.R."/>
            <person name="Whisson S.C."/>
            <person name="Judelson H.S."/>
            <person name="Nusbaum C."/>
        </authorList>
    </citation>
    <scope>NUCLEOTIDE SEQUENCE [LARGE SCALE GENOMIC DNA]</scope>
    <source>
        <strain evidence="3">T30-4</strain>
    </source>
</reference>
<dbReference type="KEGG" id="pif:PITG_08041"/>
<dbReference type="HOGENOM" id="CLU_3208787_0_0_1"/>
<gene>
    <name evidence="2" type="ORF">PITG_08041</name>
</gene>
<dbReference type="InParanoid" id="D0N9C1"/>
<proteinExistence type="predicted"/>
<dbReference type="VEuPathDB" id="FungiDB:PITG_08041"/>
<organism evidence="2 3">
    <name type="scientific">Phytophthora infestans (strain T30-4)</name>
    <name type="common">Potato late blight agent</name>
    <dbReference type="NCBI Taxonomy" id="403677"/>
    <lineage>
        <taxon>Eukaryota</taxon>
        <taxon>Sar</taxon>
        <taxon>Stramenopiles</taxon>
        <taxon>Oomycota</taxon>
        <taxon>Peronosporomycetes</taxon>
        <taxon>Peronosporales</taxon>
        <taxon>Peronosporaceae</taxon>
        <taxon>Phytophthora</taxon>
    </lineage>
</organism>